<name>A0A6J8E073_MYTCO</name>
<sequence length="365" mass="43070">MCQNIVGTEEYVKTLRIMSKVRDSFTHDHFFSTITSGSFGEGLVMRGSDFDFMDVMKNIEVFEDMNINFKPYTTYLKMKTNDTPPEYTQLHLVHSDIPKVLEACVEVDGEYYFSNMRLKEKMFENFFDIYHGPCLSDKNGKFDLALCVHVIYLFETFEYPSVKVENEIHRIMSFDNPKIKHFYAYYLSKMFSANAQLLPFPDISGNKSNYKRYNTCISTVLRSIRHNAVSGWLLLASFIYQTKQYKKSLAILQYSLSKCTSEKLYLLRSLSNSHYELLNFDIFRRMPIVQLFKFLRLDSIDFCESSYFKPVEIQNMQNETLQSIPPVVFAHFLRFLCYYHLNDNRQCQNSLCDLQLTIEENYFIA</sequence>
<evidence type="ECO:0000313" key="2">
    <source>
        <dbReference type="Proteomes" id="UP000507470"/>
    </source>
</evidence>
<accession>A0A6J8E073</accession>
<keyword evidence="2" id="KW-1185">Reference proteome</keyword>
<dbReference type="AlphaFoldDB" id="A0A6J8E073"/>
<proteinExistence type="predicted"/>
<organism evidence="1 2">
    <name type="scientific">Mytilus coruscus</name>
    <name type="common">Sea mussel</name>
    <dbReference type="NCBI Taxonomy" id="42192"/>
    <lineage>
        <taxon>Eukaryota</taxon>
        <taxon>Metazoa</taxon>
        <taxon>Spiralia</taxon>
        <taxon>Lophotrochozoa</taxon>
        <taxon>Mollusca</taxon>
        <taxon>Bivalvia</taxon>
        <taxon>Autobranchia</taxon>
        <taxon>Pteriomorphia</taxon>
        <taxon>Mytilida</taxon>
        <taxon>Mytiloidea</taxon>
        <taxon>Mytilidae</taxon>
        <taxon>Mytilinae</taxon>
        <taxon>Mytilus</taxon>
    </lineage>
</organism>
<dbReference type="Proteomes" id="UP000507470">
    <property type="component" value="Unassembled WGS sequence"/>
</dbReference>
<dbReference type="EMBL" id="CACVKT020008336">
    <property type="protein sequence ID" value="CAC5414224.1"/>
    <property type="molecule type" value="Genomic_DNA"/>
</dbReference>
<protein>
    <submittedName>
        <fullName evidence="1">Uncharacterized protein</fullName>
    </submittedName>
</protein>
<gene>
    <name evidence="1" type="ORF">MCOR_47062</name>
</gene>
<reference evidence="1 2" key="1">
    <citation type="submission" date="2020-06" db="EMBL/GenBank/DDBJ databases">
        <authorList>
            <person name="Li R."/>
            <person name="Bekaert M."/>
        </authorList>
    </citation>
    <scope>NUCLEOTIDE SEQUENCE [LARGE SCALE GENOMIC DNA]</scope>
    <source>
        <strain evidence="2">wild</strain>
    </source>
</reference>
<evidence type="ECO:0000313" key="1">
    <source>
        <dbReference type="EMBL" id="CAC5414224.1"/>
    </source>
</evidence>